<reference evidence="1" key="1">
    <citation type="journal article" date="2023" name="Mol. Ecol. Resour.">
        <title>Chromosome-level genome assembly of a triploid poplar Populus alba 'Berolinensis'.</title>
        <authorList>
            <person name="Chen S."/>
            <person name="Yu Y."/>
            <person name="Wang X."/>
            <person name="Wang S."/>
            <person name="Zhang T."/>
            <person name="Zhou Y."/>
            <person name="He R."/>
            <person name="Meng N."/>
            <person name="Wang Y."/>
            <person name="Liu W."/>
            <person name="Liu Z."/>
            <person name="Liu J."/>
            <person name="Guo Q."/>
            <person name="Huang H."/>
            <person name="Sederoff R.R."/>
            <person name="Wang G."/>
            <person name="Qu G."/>
            <person name="Chen S."/>
        </authorList>
    </citation>
    <scope>NUCLEOTIDE SEQUENCE</scope>
    <source>
        <strain evidence="1">SC-2020</strain>
    </source>
</reference>
<dbReference type="Proteomes" id="UP001164929">
    <property type="component" value="Chromosome 7"/>
</dbReference>
<keyword evidence="2" id="KW-1185">Reference proteome</keyword>
<sequence>MASKGDRKLRREGYSHKSQLIHTILSLKSALLCFPCFSWRCSKCSACLLFYVLFYYACS</sequence>
<name>A0AAD6QGN9_9ROSI</name>
<dbReference type="AlphaFoldDB" id="A0AAD6QGN9"/>
<organism evidence="1 2">
    <name type="scientific">Populus alba x Populus x berolinensis</name>
    <dbReference type="NCBI Taxonomy" id="444605"/>
    <lineage>
        <taxon>Eukaryota</taxon>
        <taxon>Viridiplantae</taxon>
        <taxon>Streptophyta</taxon>
        <taxon>Embryophyta</taxon>
        <taxon>Tracheophyta</taxon>
        <taxon>Spermatophyta</taxon>
        <taxon>Magnoliopsida</taxon>
        <taxon>eudicotyledons</taxon>
        <taxon>Gunneridae</taxon>
        <taxon>Pentapetalae</taxon>
        <taxon>rosids</taxon>
        <taxon>fabids</taxon>
        <taxon>Malpighiales</taxon>
        <taxon>Salicaceae</taxon>
        <taxon>Saliceae</taxon>
        <taxon>Populus</taxon>
    </lineage>
</organism>
<dbReference type="EMBL" id="JAQIZT010000007">
    <property type="protein sequence ID" value="KAJ6990008.1"/>
    <property type="molecule type" value="Genomic_DNA"/>
</dbReference>
<proteinExistence type="predicted"/>
<gene>
    <name evidence="1" type="ORF">NC653_018507</name>
</gene>
<accession>A0AAD6QGN9</accession>
<evidence type="ECO:0000313" key="1">
    <source>
        <dbReference type="EMBL" id="KAJ6990008.1"/>
    </source>
</evidence>
<comment type="caution">
    <text evidence="1">The sequence shown here is derived from an EMBL/GenBank/DDBJ whole genome shotgun (WGS) entry which is preliminary data.</text>
</comment>
<protein>
    <submittedName>
        <fullName evidence="1">Uncharacterized protein</fullName>
    </submittedName>
</protein>
<evidence type="ECO:0000313" key="2">
    <source>
        <dbReference type="Proteomes" id="UP001164929"/>
    </source>
</evidence>